<gene>
    <name evidence="2" type="ORF">FJTKL_08773</name>
</gene>
<comment type="caution">
    <text evidence="2">The sequence shown here is derived from an EMBL/GenBank/DDBJ whole genome shotgun (WGS) entry which is preliminary data.</text>
</comment>
<keyword evidence="3" id="KW-1185">Reference proteome</keyword>
<organism evidence="2 3">
    <name type="scientific">Diaporthe vaccinii</name>
    <dbReference type="NCBI Taxonomy" id="105482"/>
    <lineage>
        <taxon>Eukaryota</taxon>
        <taxon>Fungi</taxon>
        <taxon>Dikarya</taxon>
        <taxon>Ascomycota</taxon>
        <taxon>Pezizomycotina</taxon>
        <taxon>Sordariomycetes</taxon>
        <taxon>Sordariomycetidae</taxon>
        <taxon>Diaporthales</taxon>
        <taxon>Diaporthaceae</taxon>
        <taxon>Diaporthe</taxon>
        <taxon>Diaporthe eres species complex</taxon>
    </lineage>
</organism>
<proteinExistence type="predicted"/>
<sequence length="317" mass="35338">MTSCQADIDKDLGSSIDLVGQSATCCPVAKRSGFDIFGLVGKRQGSTKNCGPDPDYPNNPPTGGKNHHEVFECDYDKWPNVCGNAQSAIVSRGKSPILTYAGPNARTGAMKKITNPWYASKWESGSDPEIDKTTQKPIKTPGWGLTGCRVEEYPWGSGAPNRNPDLKKWDEHKPTGTSDADFFIDPSKRAEAEAKNICAIPYGVHFLFVNYVSMNAGARNYDPWWDDKLFEKTVNIVTDNKGVTLATEVAKTVSHYCRYPSPGKLSWNPDNNKWEKYSPATSSDRKRHKSYYKCDLPRLQWSRGDEEAQEAWASLPR</sequence>
<dbReference type="EMBL" id="JBAWTH010000035">
    <property type="protein sequence ID" value="KAL2284687.1"/>
    <property type="molecule type" value="Genomic_DNA"/>
</dbReference>
<evidence type="ECO:0000313" key="3">
    <source>
        <dbReference type="Proteomes" id="UP001600888"/>
    </source>
</evidence>
<dbReference type="Proteomes" id="UP001600888">
    <property type="component" value="Unassembled WGS sequence"/>
</dbReference>
<feature type="region of interest" description="Disordered" evidence="1">
    <location>
        <begin position="45"/>
        <end position="64"/>
    </location>
</feature>
<reference evidence="2 3" key="1">
    <citation type="submission" date="2024-03" db="EMBL/GenBank/DDBJ databases">
        <title>A high-quality draft genome sequence of Diaporthe vaccinii, a causative agent of upright dieback and viscid rot disease in cranberry plants.</title>
        <authorList>
            <person name="Sarrasin M."/>
            <person name="Lang B.F."/>
            <person name="Burger G."/>
        </authorList>
    </citation>
    <scope>NUCLEOTIDE SEQUENCE [LARGE SCALE GENOMIC DNA]</scope>
    <source>
        <strain evidence="2 3">IS7</strain>
    </source>
</reference>
<accession>A0ABR4EQG9</accession>
<evidence type="ECO:0000256" key="1">
    <source>
        <dbReference type="SAM" id="MobiDB-lite"/>
    </source>
</evidence>
<name>A0ABR4EQG9_9PEZI</name>
<evidence type="ECO:0000313" key="2">
    <source>
        <dbReference type="EMBL" id="KAL2284687.1"/>
    </source>
</evidence>
<protein>
    <submittedName>
        <fullName evidence="2">Uncharacterized protein</fullName>
    </submittedName>
</protein>